<keyword evidence="3" id="KW-1185">Reference proteome</keyword>
<dbReference type="HOGENOM" id="CLU_2905012_0_0_1"/>
<evidence type="ECO:0000313" key="2">
    <source>
        <dbReference type="EMBL" id="CCA76896.1"/>
    </source>
</evidence>
<feature type="compositionally biased region" description="Polar residues" evidence="1">
    <location>
        <begin position="28"/>
        <end position="37"/>
    </location>
</feature>
<dbReference type="AlphaFoldDB" id="G4U003"/>
<dbReference type="InParanoid" id="G4U003"/>
<name>G4U003_SERID</name>
<comment type="caution">
    <text evidence="2">The sequence shown here is derived from an EMBL/GenBank/DDBJ whole genome shotgun (WGS) entry which is preliminary data.</text>
</comment>
<protein>
    <submittedName>
        <fullName evidence="2">Uncharacterized protein</fullName>
    </submittedName>
</protein>
<gene>
    <name evidence="2" type="ORF">PIIN_10882</name>
</gene>
<reference evidence="2 3" key="1">
    <citation type="journal article" date="2011" name="PLoS Pathog.">
        <title>Endophytic Life Strategies Decoded by Genome and Transcriptome Analyses of the Mutualistic Root Symbiont Piriformospora indica.</title>
        <authorList>
            <person name="Zuccaro A."/>
            <person name="Lahrmann U."/>
            <person name="Guldener U."/>
            <person name="Langen G."/>
            <person name="Pfiffi S."/>
            <person name="Biedenkopf D."/>
            <person name="Wong P."/>
            <person name="Samans B."/>
            <person name="Grimm C."/>
            <person name="Basiewicz M."/>
            <person name="Murat C."/>
            <person name="Martin F."/>
            <person name="Kogel K.H."/>
        </authorList>
    </citation>
    <scope>NUCLEOTIDE SEQUENCE [LARGE SCALE GENOMIC DNA]</scope>
    <source>
        <strain evidence="2 3">DSM 11827</strain>
    </source>
</reference>
<dbReference type="Proteomes" id="UP000007148">
    <property type="component" value="Unassembled WGS sequence"/>
</dbReference>
<evidence type="ECO:0000256" key="1">
    <source>
        <dbReference type="SAM" id="MobiDB-lite"/>
    </source>
</evidence>
<proteinExistence type="predicted"/>
<evidence type="ECO:0000313" key="3">
    <source>
        <dbReference type="Proteomes" id="UP000007148"/>
    </source>
</evidence>
<sequence length="62" mass="6203">MVTLLGGYADSGVTGGVKSPEGDDEMDTSAQVSSSLGSPCATGETSKAFLAQKVEECSKVST</sequence>
<feature type="region of interest" description="Disordered" evidence="1">
    <location>
        <begin position="1"/>
        <end position="42"/>
    </location>
</feature>
<dbReference type="EMBL" id="CAFZ01001089">
    <property type="protein sequence ID" value="CCA76896.1"/>
    <property type="molecule type" value="Genomic_DNA"/>
</dbReference>
<accession>G4U003</accession>
<organism evidence="2 3">
    <name type="scientific">Serendipita indica (strain DSM 11827)</name>
    <name type="common">Root endophyte fungus</name>
    <name type="synonym">Piriformospora indica</name>
    <dbReference type="NCBI Taxonomy" id="1109443"/>
    <lineage>
        <taxon>Eukaryota</taxon>
        <taxon>Fungi</taxon>
        <taxon>Dikarya</taxon>
        <taxon>Basidiomycota</taxon>
        <taxon>Agaricomycotina</taxon>
        <taxon>Agaricomycetes</taxon>
        <taxon>Sebacinales</taxon>
        <taxon>Serendipitaceae</taxon>
        <taxon>Serendipita</taxon>
    </lineage>
</organism>